<dbReference type="GO" id="GO:0003677">
    <property type="term" value="F:DNA binding"/>
    <property type="evidence" value="ECO:0007669"/>
    <property type="project" value="InterPro"/>
</dbReference>
<organism evidence="2 3">
    <name type="scientific">Halonatronomonas betaini</name>
    <dbReference type="NCBI Taxonomy" id="2778430"/>
    <lineage>
        <taxon>Bacteria</taxon>
        <taxon>Bacillati</taxon>
        <taxon>Bacillota</taxon>
        <taxon>Clostridia</taxon>
        <taxon>Halanaerobiales</taxon>
        <taxon>Halarsenatibacteraceae</taxon>
        <taxon>Halonatronomonas</taxon>
    </lineage>
</organism>
<feature type="domain" description="Helix-hairpin-helix DNA-binding motif class 1" evidence="1">
    <location>
        <begin position="40"/>
        <end position="59"/>
    </location>
</feature>
<dbReference type="GO" id="GO:0015628">
    <property type="term" value="P:protein secretion by the type II secretion system"/>
    <property type="evidence" value="ECO:0007669"/>
    <property type="project" value="TreeGrafter"/>
</dbReference>
<dbReference type="InterPro" id="IPR013783">
    <property type="entry name" value="Ig-like_fold"/>
</dbReference>
<evidence type="ECO:0000313" key="2">
    <source>
        <dbReference type="EMBL" id="MBF8435513.1"/>
    </source>
</evidence>
<gene>
    <name evidence="2" type="ORF">I0Q91_00345</name>
</gene>
<evidence type="ECO:0000313" key="3">
    <source>
        <dbReference type="Proteomes" id="UP000621436"/>
    </source>
</evidence>
<dbReference type="InterPro" id="IPR003583">
    <property type="entry name" value="Hlx-hairpin-Hlx_DNA-bd_motif"/>
</dbReference>
<dbReference type="RefSeq" id="WP_270452139.1">
    <property type="nucleotide sequence ID" value="NZ_JADPIE010000001.1"/>
</dbReference>
<reference evidence="2" key="1">
    <citation type="submission" date="2020-11" db="EMBL/GenBank/DDBJ databases">
        <title>Halonatronomonas betainensis gen. nov., sp. nov. a novel haloalkaliphilic representative of the family Halanaerobiacae capable of betaine degradation.</title>
        <authorList>
            <person name="Boltyanskaya Y."/>
            <person name="Kevbrin V."/>
            <person name="Detkova E."/>
            <person name="Grouzdev D.S."/>
            <person name="Koziaeva V."/>
            <person name="Zhilina T."/>
        </authorList>
    </citation>
    <scope>NUCLEOTIDE SEQUENCE</scope>
    <source>
        <strain evidence="2">Z-7014</strain>
    </source>
</reference>
<feature type="domain" description="Helix-hairpin-helix DNA-binding motif class 1" evidence="1">
    <location>
        <begin position="10"/>
        <end position="29"/>
    </location>
</feature>
<dbReference type="PANTHER" id="PTHR21180">
    <property type="entry name" value="ENDONUCLEASE/EXONUCLEASE/PHOSPHATASE FAMILY DOMAIN-CONTAINING PROTEIN 1"/>
    <property type="match status" value="1"/>
</dbReference>
<dbReference type="PANTHER" id="PTHR21180:SF32">
    <property type="entry name" value="ENDONUCLEASE_EXONUCLEASE_PHOSPHATASE FAMILY DOMAIN-CONTAINING PROTEIN 1"/>
    <property type="match status" value="1"/>
</dbReference>
<evidence type="ECO:0000259" key="1">
    <source>
        <dbReference type="SMART" id="SM00278"/>
    </source>
</evidence>
<dbReference type="GO" id="GO:0006281">
    <property type="term" value="P:DNA repair"/>
    <property type="evidence" value="ECO:0007669"/>
    <property type="project" value="InterPro"/>
</dbReference>
<sequence length="151" mass="17138">MININTANLKELQNVKGIGQKTAESIIEYRNNNGEFSYLRDLLEINGIGAKTLESIKPQITAGEGDDIKNTTIEFNPEEYDLDQPEQVHLVGSMNNWDPADKSYPLKKGEGEVWKNTFKLKEGAEYKIMYDSSSWEEDKHVGYYGSNLVVE</sequence>
<name>A0A931AMH1_9FIRM</name>
<dbReference type="EMBL" id="JADPIE010000001">
    <property type="protein sequence ID" value="MBF8435513.1"/>
    <property type="molecule type" value="Genomic_DNA"/>
</dbReference>
<dbReference type="InterPro" id="IPR010994">
    <property type="entry name" value="RuvA_2-like"/>
</dbReference>
<dbReference type="InterPro" id="IPR014756">
    <property type="entry name" value="Ig_E-set"/>
</dbReference>
<proteinExistence type="predicted"/>
<dbReference type="GO" id="GO:0015627">
    <property type="term" value="C:type II protein secretion system complex"/>
    <property type="evidence" value="ECO:0007669"/>
    <property type="project" value="TreeGrafter"/>
</dbReference>
<comment type="caution">
    <text evidence="2">The sequence shown here is derived from an EMBL/GenBank/DDBJ whole genome shotgun (WGS) entry which is preliminary data.</text>
</comment>
<dbReference type="Proteomes" id="UP000621436">
    <property type="component" value="Unassembled WGS sequence"/>
</dbReference>
<dbReference type="Pfam" id="PF12836">
    <property type="entry name" value="HHH_3"/>
    <property type="match status" value="1"/>
</dbReference>
<dbReference type="NCBIfam" id="TIGR00426">
    <property type="entry name" value="competence protein ComEA helix-hairpin-helix repeat region"/>
    <property type="match status" value="1"/>
</dbReference>
<dbReference type="SUPFAM" id="SSF81296">
    <property type="entry name" value="E set domains"/>
    <property type="match status" value="1"/>
</dbReference>
<accession>A0A931AMH1</accession>
<dbReference type="SUPFAM" id="SSF47781">
    <property type="entry name" value="RuvA domain 2-like"/>
    <property type="match status" value="1"/>
</dbReference>
<protein>
    <submittedName>
        <fullName evidence="2">Helix-hairpin-helix domain-containing protein</fullName>
    </submittedName>
</protein>
<dbReference type="AlphaFoldDB" id="A0A931AMH1"/>
<dbReference type="Gene3D" id="1.10.150.280">
    <property type="entry name" value="AF1531-like domain"/>
    <property type="match status" value="1"/>
</dbReference>
<dbReference type="InterPro" id="IPR004509">
    <property type="entry name" value="Competence_ComEA_HhH"/>
</dbReference>
<keyword evidence="3" id="KW-1185">Reference proteome</keyword>
<dbReference type="InterPro" id="IPR051675">
    <property type="entry name" value="Endo/Exo/Phosphatase_dom_1"/>
</dbReference>
<dbReference type="Gene3D" id="2.60.40.10">
    <property type="entry name" value="Immunoglobulins"/>
    <property type="match status" value="1"/>
</dbReference>
<dbReference type="SMART" id="SM00278">
    <property type="entry name" value="HhH1"/>
    <property type="match status" value="2"/>
</dbReference>